<evidence type="ECO:0000256" key="1">
    <source>
        <dbReference type="ARBA" id="ARBA00023015"/>
    </source>
</evidence>
<gene>
    <name evidence="5" type="ORF">CHH57_22520</name>
</gene>
<evidence type="ECO:0000313" key="5">
    <source>
        <dbReference type="EMBL" id="PAD80936.1"/>
    </source>
</evidence>
<dbReference type="SMART" id="SM00100">
    <property type="entry name" value="cNMP"/>
    <property type="match status" value="1"/>
</dbReference>
<dbReference type="InterPro" id="IPR050397">
    <property type="entry name" value="Env_Response_Regulators"/>
</dbReference>
<comment type="caution">
    <text evidence="5">The sequence shown here is derived from an EMBL/GenBank/DDBJ whole genome shotgun (WGS) entry which is preliminary data.</text>
</comment>
<dbReference type="InterPro" id="IPR036390">
    <property type="entry name" value="WH_DNA-bd_sf"/>
</dbReference>
<dbReference type="InterPro" id="IPR018490">
    <property type="entry name" value="cNMP-bd_dom_sf"/>
</dbReference>
<organism evidence="5 6">
    <name type="scientific">Niallia circulans</name>
    <name type="common">Bacillus circulans</name>
    <dbReference type="NCBI Taxonomy" id="1397"/>
    <lineage>
        <taxon>Bacteria</taxon>
        <taxon>Bacillati</taxon>
        <taxon>Bacillota</taxon>
        <taxon>Bacilli</taxon>
        <taxon>Bacillales</taxon>
        <taxon>Bacillaceae</taxon>
        <taxon>Niallia</taxon>
    </lineage>
</organism>
<dbReference type="InterPro" id="IPR036388">
    <property type="entry name" value="WH-like_DNA-bd_sf"/>
</dbReference>
<evidence type="ECO:0000256" key="3">
    <source>
        <dbReference type="ARBA" id="ARBA00023159"/>
    </source>
</evidence>
<dbReference type="Pfam" id="PF13545">
    <property type="entry name" value="HTH_Crp_2"/>
    <property type="match status" value="1"/>
</dbReference>
<keyword evidence="1" id="KW-0805">Transcription regulation</keyword>
<dbReference type="PROSITE" id="PS50042">
    <property type="entry name" value="CNMP_BINDING_3"/>
    <property type="match status" value="1"/>
</dbReference>
<dbReference type="KEGG" id="bcir:C2I06_09830"/>
<dbReference type="EMBL" id="NPBQ01000136">
    <property type="protein sequence ID" value="PAD80936.1"/>
    <property type="molecule type" value="Genomic_DNA"/>
</dbReference>
<keyword evidence="4" id="KW-0804">Transcription</keyword>
<dbReference type="CDD" id="cd00038">
    <property type="entry name" value="CAP_ED"/>
    <property type="match status" value="1"/>
</dbReference>
<protein>
    <submittedName>
        <fullName evidence="5">Transcriptional regulator</fullName>
    </submittedName>
</protein>
<sequence length="231" mass="26717">MNEVQLSLYSLLIQHFFEIEKIEHIKKGTLLFQEKDPVQKIYILLNGTISLGRVHEKGKEFVIKILHDEELLVEYQLFKHSPKYYFFAKSMTDCDVLAIDRTEFEQLALKDPVLLTSITSWLSTGYLKAHMKCQDLIMNGKKGGLYSILIRLCHSFGIKNNEGILIDIPITHQELANLTFGTREVIQRILKDLREREVIDYSNQKITVKNLAYLKRAVDCQNCPVDICGLN</sequence>
<dbReference type="InterPro" id="IPR012318">
    <property type="entry name" value="HTH_CRP"/>
</dbReference>
<dbReference type="Pfam" id="PF00027">
    <property type="entry name" value="cNMP_binding"/>
    <property type="match status" value="1"/>
</dbReference>
<name>A0A268F6C9_NIACI</name>
<dbReference type="Gene3D" id="1.10.10.10">
    <property type="entry name" value="Winged helix-like DNA-binding domain superfamily/Winged helix DNA-binding domain"/>
    <property type="match status" value="1"/>
</dbReference>
<keyword evidence="3" id="KW-0010">Activator</keyword>
<reference evidence="5 6" key="1">
    <citation type="submission" date="2017-07" db="EMBL/GenBank/DDBJ databases">
        <title>Isolation and whole genome analysis of endospore-forming bacteria from heroin.</title>
        <authorList>
            <person name="Kalinowski J."/>
            <person name="Ahrens B."/>
            <person name="Al-Dilaimi A."/>
            <person name="Winkler A."/>
            <person name="Wibberg D."/>
            <person name="Schleenbecker U."/>
            <person name="Ruckert C."/>
            <person name="Wolfel R."/>
            <person name="Grass G."/>
        </authorList>
    </citation>
    <scope>NUCLEOTIDE SEQUENCE [LARGE SCALE GENOMIC DNA]</scope>
    <source>
        <strain evidence="5 6">7521-2</strain>
    </source>
</reference>
<dbReference type="SMART" id="SM00419">
    <property type="entry name" value="HTH_CRP"/>
    <property type="match status" value="1"/>
</dbReference>
<dbReference type="GO" id="GO:0005829">
    <property type="term" value="C:cytosol"/>
    <property type="evidence" value="ECO:0007669"/>
    <property type="project" value="TreeGrafter"/>
</dbReference>
<evidence type="ECO:0000256" key="2">
    <source>
        <dbReference type="ARBA" id="ARBA00023125"/>
    </source>
</evidence>
<dbReference type="AlphaFoldDB" id="A0A268F6C9"/>
<dbReference type="PROSITE" id="PS51063">
    <property type="entry name" value="HTH_CRP_2"/>
    <property type="match status" value="1"/>
</dbReference>
<dbReference type="GO" id="GO:0003677">
    <property type="term" value="F:DNA binding"/>
    <property type="evidence" value="ECO:0007669"/>
    <property type="project" value="UniProtKB-KW"/>
</dbReference>
<dbReference type="Proteomes" id="UP000216961">
    <property type="component" value="Unassembled WGS sequence"/>
</dbReference>
<dbReference type="PANTHER" id="PTHR24567">
    <property type="entry name" value="CRP FAMILY TRANSCRIPTIONAL REGULATORY PROTEIN"/>
    <property type="match status" value="1"/>
</dbReference>
<keyword evidence="2" id="KW-0238">DNA-binding</keyword>
<dbReference type="GO" id="GO:0003700">
    <property type="term" value="F:DNA-binding transcription factor activity"/>
    <property type="evidence" value="ECO:0007669"/>
    <property type="project" value="TreeGrafter"/>
</dbReference>
<dbReference type="InterPro" id="IPR014710">
    <property type="entry name" value="RmlC-like_jellyroll"/>
</dbReference>
<evidence type="ECO:0000256" key="4">
    <source>
        <dbReference type="ARBA" id="ARBA00023163"/>
    </source>
</evidence>
<dbReference type="InterPro" id="IPR000595">
    <property type="entry name" value="cNMP-bd_dom"/>
</dbReference>
<accession>A0A268F6C9</accession>
<dbReference type="PANTHER" id="PTHR24567:SF74">
    <property type="entry name" value="HTH-TYPE TRANSCRIPTIONAL REGULATOR ARCR"/>
    <property type="match status" value="1"/>
</dbReference>
<dbReference type="RefSeq" id="WP_095320794.1">
    <property type="nucleotide sequence ID" value="NZ_CP026031.1"/>
</dbReference>
<evidence type="ECO:0000313" key="6">
    <source>
        <dbReference type="Proteomes" id="UP000216961"/>
    </source>
</evidence>
<dbReference type="SUPFAM" id="SSF51206">
    <property type="entry name" value="cAMP-binding domain-like"/>
    <property type="match status" value="1"/>
</dbReference>
<proteinExistence type="predicted"/>
<dbReference type="SUPFAM" id="SSF46785">
    <property type="entry name" value="Winged helix' DNA-binding domain"/>
    <property type="match status" value="1"/>
</dbReference>
<dbReference type="Gene3D" id="2.60.120.10">
    <property type="entry name" value="Jelly Rolls"/>
    <property type="match status" value="1"/>
</dbReference>